<evidence type="ECO:0000256" key="3">
    <source>
        <dbReference type="ARBA" id="ARBA00009214"/>
    </source>
</evidence>
<reference evidence="12 13" key="1">
    <citation type="submission" date="2019-06" db="EMBL/GenBank/DDBJ databases">
        <title>A chromosome-scale genome assembly of the striped catfish, Pangasianodon hypophthalmus.</title>
        <authorList>
            <person name="Wen M."/>
            <person name="Zahm M."/>
            <person name="Roques C."/>
            <person name="Cabau C."/>
            <person name="Klopp C."/>
            <person name="Donnadieu C."/>
            <person name="Jouanno E."/>
            <person name="Avarre J.-C."/>
            <person name="Campet M."/>
            <person name="Ha T.T.T."/>
            <person name="Dugue R."/>
            <person name="Lampietro C."/>
            <person name="Louis A."/>
            <person name="Herpin A."/>
            <person name="Echchiki A."/>
            <person name="Berthelot C."/>
            <person name="Parey E."/>
            <person name="Roest-Crollius H."/>
            <person name="Braasch I."/>
            <person name="Postlethwait J."/>
            <person name="Bobe J."/>
            <person name="Montfort J."/>
            <person name="Bouchez O."/>
            <person name="Begum T."/>
            <person name="Schartl M."/>
            <person name="Guiguen Y."/>
        </authorList>
    </citation>
    <scope>NUCLEOTIDE SEQUENCE [LARGE SCALE GENOMIC DNA]</scope>
    <source>
        <strain evidence="12 13">Indonesia</strain>
        <tissue evidence="12">Blood</tissue>
    </source>
</reference>
<dbReference type="SMART" id="SM00457">
    <property type="entry name" value="MACPF"/>
    <property type="match status" value="1"/>
</dbReference>
<proteinExistence type="inferred from homology"/>
<dbReference type="PANTHER" id="PTHR46096:SF3">
    <property type="entry name" value="PERFORIN-1"/>
    <property type="match status" value="1"/>
</dbReference>
<keyword evidence="13" id="KW-1185">Reference proteome</keyword>
<dbReference type="Proteomes" id="UP000327468">
    <property type="component" value="Chromosome 13"/>
</dbReference>
<keyword evidence="4" id="KW-0964">Secreted</keyword>
<dbReference type="PANTHER" id="PTHR46096">
    <property type="entry name" value="PERFORIN-1"/>
    <property type="match status" value="1"/>
</dbReference>
<dbReference type="PROSITE" id="PS51412">
    <property type="entry name" value="MACPF_2"/>
    <property type="match status" value="1"/>
</dbReference>
<dbReference type="Pfam" id="PF01823">
    <property type="entry name" value="MACPF"/>
    <property type="match status" value="1"/>
</dbReference>
<evidence type="ECO:0000256" key="6">
    <source>
        <dbReference type="ARBA" id="ARBA00022852"/>
    </source>
</evidence>
<keyword evidence="5 9" id="KW-0732">Signal</keyword>
<dbReference type="GO" id="GO:0016020">
    <property type="term" value="C:membrane"/>
    <property type="evidence" value="ECO:0007669"/>
    <property type="project" value="UniProtKB-SubCell"/>
</dbReference>
<name>A0A5N5MEI8_PANHP</name>
<dbReference type="InterPro" id="IPR020864">
    <property type="entry name" value="MACPF"/>
</dbReference>
<dbReference type="PROSITE" id="PS00279">
    <property type="entry name" value="MACPF_1"/>
    <property type="match status" value="1"/>
</dbReference>
<sequence>MLQALLIWAVFAANLPSPTSQGCFNVSESQCHNVDFAPGSNLAGEGFDITTMQRKGAFALDMSSWLQKDKSCTLCKNPYMGGQMQKLPVSVVDWRPSQRCRMKLSSSIYQSSEDLVTASTSSIENNWKVGLHIMTPKVQGSLMLAGSNSKLAEYSMEKTKKDRFSFTSHAVSCGYYSYRVSSRPPLHPELINEFGSLPEIYNESTKYHYFKMIDKFGTHYITKVTLGGEVRSVTSIRECQASLQGLSVDEVKTCLDVEASVSIGIAASLNPKAQQCQQATDRTLSKKSFASSFRDRETYVMGGYTRSVDLLFSSNNDPEAYKEWVSSLPAHPDVLSYSLEPLHELLPEKNPIREHLLNAIKDYILQRALLKSDTNPCKNSAYSEEPCSCHNKPGVAPNCCPTKKGYAEITVTVVGATGLYGDYFHKTDAFVKLLWEDGTIHGQTSVIKENNSPKWNHKFPLGTVDLTQVSSVKLEVWDEDGNLKYDLLGVCKVLLKSGKNLDCSLNHGRLYYNVEVKCIDGLAGSLCTVYKPFAMEAQLEKTYVSRNARPIPKSMLLQMGVLLDASLHNQSNICKATGLELLICTAFCLFGSLLKVS</sequence>
<feature type="domain" description="MACPF" evidence="11">
    <location>
        <begin position="27"/>
        <end position="371"/>
    </location>
</feature>
<evidence type="ECO:0000256" key="5">
    <source>
        <dbReference type="ARBA" id="ARBA00022729"/>
    </source>
</evidence>
<dbReference type="AlphaFoldDB" id="A0A5N5MEI8"/>
<evidence type="ECO:0000256" key="4">
    <source>
        <dbReference type="ARBA" id="ARBA00022525"/>
    </source>
</evidence>
<comment type="caution">
    <text evidence="12">The sequence shown here is derived from an EMBL/GenBank/DDBJ whole genome shotgun (WGS) entry which is preliminary data.</text>
</comment>
<comment type="similarity">
    <text evidence="3">Belongs to the complement C6/C7/C8/C9 family.</text>
</comment>
<dbReference type="InterPro" id="IPR000008">
    <property type="entry name" value="C2_dom"/>
</dbReference>
<dbReference type="InterPro" id="IPR035892">
    <property type="entry name" value="C2_domain_sf"/>
</dbReference>
<evidence type="ECO:0000259" key="11">
    <source>
        <dbReference type="PROSITE" id="PS51412"/>
    </source>
</evidence>
<feature type="chain" id="PRO_5024332608" description="C2 domain-containing protein" evidence="9">
    <location>
        <begin position="21"/>
        <end position="597"/>
    </location>
</feature>
<accession>A0A5N5MEI8</accession>
<evidence type="ECO:0000259" key="10">
    <source>
        <dbReference type="PROSITE" id="PS50004"/>
    </source>
</evidence>
<dbReference type="InterPro" id="IPR052784">
    <property type="entry name" value="Perforin-1_pore-forming"/>
</dbReference>
<dbReference type="GO" id="GO:0005576">
    <property type="term" value="C:extracellular region"/>
    <property type="evidence" value="ECO:0007669"/>
    <property type="project" value="UniProtKB-SubCell"/>
</dbReference>
<dbReference type="Gene3D" id="2.60.40.150">
    <property type="entry name" value="C2 domain"/>
    <property type="match status" value="1"/>
</dbReference>
<dbReference type="GO" id="GO:0001771">
    <property type="term" value="P:immunological synapse formation"/>
    <property type="evidence" value="ECO:0007669"/>
    <property type="project" value="TreeGrafter"/>
</dbReference>
<keyword evidence="8" id="KW-1015">Disulfide bond</keyword>
<dbReference type="Pfam" id="PF00168">
    <property type="entry name" value="C2"/>
    <property type="match status" value="1"/>
</dbReference>
<organism evidence="12 13">
    <name type="scientific">Pangasianodon hypophthalmus</name>
    <name type="common">Striped catfish</name>
    <name type="synonym">Helicophagus hypophthalmus</name>
    <dbReference type="NCBI Taxonomy" id="310915"/>
    <lineage>
        <taxon>Eukaryota</taxon>
        <taxon>Metazoa</taxon>
        <taxon>Chordata</taxon>
        <taxon>Craniata</taxon>
        <taxon>Vertebrata</taxon>
        <taxon>Euteleostomi</taxon>
        <taxon>Actinopterygii</taxon>
        <taxon>Neopterygii</taxon>
        <taxon>Teleostei</taxon>
        <taxon>Ostariophysi</taxon>
        <taxon>Siluriformes</taxon>
        <taxon>Pangasiidae</taxon>
        <taxon>Pangasianodon</taxon>
    </lineage>
</organism>
<evidence type="ECO:0000256" key="8">
    <source>
        <dbReference type="ARBA" id="ARBA00023157"/>
    </source>
</evidence>
<dbReference type="PROSITE" id="PS50004">
    <property type="entry name" value="C2"/>
    <property type="match status" value="1"/>
</dbReference>
<feature type="signal peptide" evidence="9">
    <location>
        <begin position="1"/>
        <end position="20"/>
    </location>
</feature>
<dbReference type="EMBL" id="VFJC01000014">
    <property type="protein sequence ID" value="KAB5553550.1"/>
    <property type="molecule type" value="Genomic_DNA"/>
</dbReference>
<evidence type="ECO:0000256" key="1">
    <source>
        <dbReference type="ARBA" id="ARBA00004370"/>
    </source>
</evidence>
<evidence type="ECO:0000256" key="7">
    <source>
        <dbReference type="ARBA" id="ARBA00023136"/>
    </source>
</evidence>
<comment type="subcellular location">
    <subcellularLocation>
        <location evidence="1">Membrane</location>
    </subcellularLocation>
    <subcellularLocation>
        <location evidence="2">Secreted</location>
    </subcellularLocation>
</comment>
<dbReference type="SUPFAM" id="SSF49562">
    <property type="entry name" value="C2 domain (Calcium/lipid-binding domain, CaLB)"/>
    <property type="match status" value="1"/>
</dbReference>
<keyword evidence="6" id="KW-0204">Cytolysis</keyword>
<evidence type="ECO:0000256" key="9">
    <source>
        <dbReference type="SAM" id="SignalP"/>
    </source>
</evidence>
<dbReference type="GO" id="GO:0001913">
    <property type="term" value="P:T cell mediated cytotoxicity"/>
    <property type="evidence" value="ECO:0007669"/>
    <property type="project" value="TreeGrafter"/>
</dbReference>
<dbReference type="InterPro" id="IPR020863">
    <property type="entry name" value="MACPF_CS"/>
</dbReference>
<dbReference type="GO" id="GO:0051607">
    <property type="term" value="P:defense response to virus"/>
    <property type="evidence" value="ECO:0007669"/>
    <property type="project" value="TreeGrafter"/>
</dbReference>
<protein>
    <recommendedName>
        <fullName evidence="14">C2 domain-containing protein</fullName>
    </recommendedName>
</protein>
<evidence type="ECO:0000256" key="2">
    <source>
        <dbReference type="ARBA" id="ARBA00004613"/>
    </source>
</evidence>
<feature type="domain" description="C2" evidence="10">
    <location>
        <begin position="389"/>
        <end position="512"/>
    </location>
</feature>
<evidence type="ECO:0008006" key="14">
    <source>
        <dbReference type="Google" id="ProtNLM"/>
    </source>
</evidence>
<gene>
    <name evidence="12" type="ORF">PHYPO_G00039930</name>
</gene>
<keyword evidence="7" id="KW-0472">Membrane</keyword>
<dbReference type="GO" id="GO:0022829">
    <property type="term" value="F:wide pore channel activity"/>
    <property type="evidence" value="ECO:0007669"/>
    <property type="project" value="TreeGrafter"/>
</dbReference>
<evidence type="ECO:0000313" key="13">
    <source>
        <dbReference type="Proteomes" id="UP000327468"/>
    </source>
</evidence>
<dbReference type="SMART" id="SM00239">
    <property type="entry name" value="C2"/>
    <property type="match status" value="1"/>
</dbReference>
<dbReference type="GO" id="GO:0031640">
    <property type="term" value="P:killing of cells of another organism"/>
    <property type="evidence" value="ECO:0007669"/>
    <property type="project" value="UniProtKB-KW"/>
</dbReference>
<evidence type="ECO:0000313" key="12">
    <source>
        <dbReference type="EMBL" id="KAB5553550.1"/>
    </source>
</evidence>